<dbReference type="PANTHER" id="PTHR22804">
    <property type="entry name" value="AGGRECAN/VERSICAN PROTEOGLYCAN"/>
    <property type="match status" value="1"/>
</dbReference>
<reference evidence="9" key="1">
    <citation type="submission" date="2021-05" db="EMBL/GenBank/DDBJ databases">
        <authorList>
            <person name="Tigano A."/>
        </authorList>
    </citation>
    <scope>NUCLEOTIDE SEQUENCE</scope>
</reference>
<evidence type="ECO:0000256" key="3">
    <source>
        <dbReference type="ARBA" id="ARBA00022737"/>
    </source>
</evidence>
<dbReference type="EMBL" id="CAJRST010000001">
    <property type="protein sequence ID" value="CAG5848648.1"/>
    <property type="molecule type" value="Genomic_DNA"/>
</dbReference>
<dbReference type="FunFam" id="3.10.100.10:FF:000002">
    <property type="entry name" value="Hyaluronan proteoglycan link protein 1"/>
    <property type="match status" value="1"/>
</dbReference>
<dbReference type="PROSITE" id="PS01241">
    <property type="entry name" value="LINK_1"/>
    <property type="match status" value="1"/>
</dbReference>
<evidence type="ECO:0000256" key="6">
    <source>
        <dbReference type="PROSITE-ProRule" id="PRU00323"/>
    </source>
</evidence>
<evidence type="ECO:0000256" key="1">
    <source>
        <dbReference type="ARBA" id="ARBA00004613"/>
    </source>
</evidence>
<evidence type="ECO:0000256" key="4">
    <source>
        <dbReference type="ARBA" id="ARBA00023157"/>
    </source>
</evidence>
<dbReference type="GO" id="GO:0045202">
    <property type="term" value="C:synapse"/>
    <property type="evidence" value="ECO:0007669"/>
    <property type="project" value="TreeGrafter"/>
</dbReference>
<dbReference type="Pfam" id="PF00193">
    <property type="entry name" value="Xlink"/>
    <property type="match status" value="1"/>
</dbReference>
<dbReference type="Gene3D" id="3.10.100.10">
    <property type="entry name" value="Mannose-Binding Protein A, subunit A"/>
    <property type="match status" value="1"/>
</dbReference>
<dbReference type="GO" id="GO:0007417">
    <property type="term" value="P:central nervous system development"/>
    <property type="evidence" value="ECO:0007669"/>
    <property type="project" value="TreeGrafter"/>
</dbReference>
<dbReference type="InterPro" id="IPR050691">
    <property type="entry name" value="Hyaluronan_bind_Proteoglycan"/>
</dbReference>
<keyword evidence="5" id="KW-0393">Immunoglobulin domain</keyword>
<dbReference type="GO" id="GO:0001501">
    <property type="term" value="P:skeletal system development"/>
    <property type="evidence" value="ECO:0007669"/>
    <property type="project" value="TreeGrafter"/>
</dbReference>
<dbReference type="GO" id="GO:0010001">
    <property type="term" value="P:glial cell differentiation"/>
    <property type="evidence" value="ECO:0007669"/>
    <property type="project" value="TreeGrafter"/>
</dbReference>
<accession>A0A8S4A9N4</accession>
<dbReference type="AlphaFoldDB" id="A0A8S4A9N4"/>
<dbReference type="SUPFAM" id="SSF56436">
    <property type="entry name" value="C-type lectin-like"/>
    <property type="match status" value="1"/>
</dbReference>
<evidence type="ECO:0000313" key="9">
    <source>
        <dbReference type="EMBL" id="CAG5848648.1"/>
    </source>
</evidence>
<dbReference type="GO" id="GO:0007155">
    <property type="term" value="P:cell adhesion"/>
    <property type="evidence" value="ECO:0007669"/>
    <property type="project" value="InterPro"/>
</dbReference>
<dbReference type="InterPro" id="IPR000538">
    <property type="entry name" value="Link_dom"/>
</dbReference>
<dbReference type="Proteomes" id="UP000677803">
    <property type="component" value="Unassembled WGS sequence"/>
</dbReference>
<dbReference type="GO" id="GO:0072534">
    <property type="term" value="C:perineuronal net"/>
    <property type="evidence" value="ECO:0007669"/>
    <property type="project" value="TreeGrafter"/>
</dbReference>
<keyword evidence="4 6" id="KW-1015">Disulfide bond</keyword>
<dbReference type="PANTHER" id="PTHR22804:SF60">
    <property type="entry name" value="AGGRECAN A"/>
    <property type="match status" value="1"/>
</dbReference>
<protein>
    <submittedName>
        <fullName evidence="9">(Atlantic silverside) hypothetical protein</fullName>
    </submittedName>
</protein>
<evidence type="ECO:0000256" key="2">
    <source>
        <dbReference type="ARBA" id="ARBA00022525"/>
    </source>
</evidence>
<sequence length="397" mass="44175">MLTGNQRPVLTGVCGQRAPPPRCGQLSPRAPTGSFQPGIPIPLQLRTWKPETHRPIREEESDFHTFSAQQVGMSRWAVLLSLCVGVASASLDHAHQDPAVTDPEDVLSVSVPLEAPQRPPLGGELLLPCFFQVGRVSISMRGVPLPAGVGPLLSELYLPNNIQTPCVVFHYRPASGRYSLSFAAAAAACRRNSGALASPEQLQAAFHHGLHQCDAGWLSDRTVRYPIQDPRVNCYGDKEMLPGVRTYGLRDPTETYDVYCFIEKMTADVLLIANETGLNVTDIQQALLNRSSVTDLLRSGVPPIAPPVRVDVSGSHLERIKHLVLEIRSHLERIKHLVLESRSHLEIKHLVLEIRSHLERIKHLVLEIISHLEMIRHLVLETRSHLERIKHLVLEIR</sequence>
<feature type="disulfide bond" evidence="6">
    <location>
        <begin position="213"/>
        <end position="234"/>
    </location>
</feature>
<evidence type="ECO:0000259" key="8">
    <source>
        <dbReference type="PROSITE" id="PS50963"/>
    </source>
</evidence>
<name>A0A8S4A9N4_9TELE</name>
<dbReference type="InterPro" id="IPR016187">
    <property type="entry name" value="CTDL_fold"/>
</dbReference>
<dbReference type="GO" id="GO:0005615">
    <property type="term" value="C:extracellular space"/>
    <property type="evidence" value="ECO:0007669"/>
    <property type="project" value="TreeGrafter"/>
</dbReference>
<evidence type="ECO:0000256" key="7">
    <source>
        <dbReference type="SAM" id="MobiDB-lite"/>
    </source>
</evidence>
<keyword evidence="3" id="KW-0677">Repeat</keyword>
<dbReference type="PROSITE" id="PS50963">
    <property type="entry name" value="LINK_2"/>
    <property type="match status" value="1"/>
</dbReference>
<feature type="region of interest" description="Disordered" evidence="7">
    <location>
        <begin position="1"/>
        <end position="22"/>
    </location>
</feature>
<organism evidence="9 10">
    <name type="scientific">Menidia menidia</name>
    <name type="common">Atlantic silverside</name>
    <dbReference type="NCBI Taxonomy" id="238744"/>
    <lineage>
        <taxon>Eukaryota</taxon>
        <taxon>Metazoa</taxon>
        <taxon>Chordata</taxon>
        <taxon>Craniata</taxon>
        <taxon>Vertebrata</taxon>
        <taxon>Euteleostomi</taxon>
        <taxon>Actinopterygii</taxon>
        <taxon>Neopterygii</taxon>
        <taxon>Teleostei</taxon>
        <taxon>Neoteleostei</taxon>
        <taxon>Acanthomorphata</taxon>
        <taxon>Ovalentaria</taxon>
        <taxon>Atherinomorphae</taxon>
        <taxon>Atheriniformes</taxon>
        <taxon>Atherinopsidae</taxon>
        <taxon>Menidiinae</taxon>
        <taxon>Menidia</taxon>
    </lineage>
</organism>
<evidence type="ECO:0000313" key="10">
    <source>
        <dbReference type="Proteomes" id="UP000677803"/>
    </source>
</evidence>
<comment type="caution">
    <text evidence="6">Lacks conserved residue(s) required for the propagation of feature annotation.</text>
</comment>
<proteinExistence type="predicted"/>
<comment type="caution">
    <text evidence="9">The sequence shown here is derived from an EMBL/GenBank/DDBJ whole genome shotgun (WGS) entry which is preliminary data.</text>
</comment>
<keyword evidence="2" id="KW-0964">Secreted</keyword>
<dbReference type="InterPro" id="IPR016186">
    <property type="entry name" value="C-type_lectin-like/link_sf"/>
</dbReference>
<keyword evidence="10" id="KW-1185">Reference proteome</keyword>
<gene>
    <name evidence="9" type="ORF">MMEN_LOCUS13</name>
</gene>
<dbReference type="GO" id="GO:0002052">
    <property type="term" value="P:positive regulation of neuroblast proliferation"/>
    <property type="evidence" value="ECO:0007669"/>
    <property type="project" value="TreeGrafter"/>
</dbReference>
<feature type="domain" description="Link" evidence="8">
    <location>
        <begin position="167"/>
        <end position="262"/>
    </location>
</feature>
<dbReference type="CDD" id="cd03517">
    <property type="entry name" value="Link_domain_CSPGs_modules_1_3"/>
    <property type="match status" value="1"/>
</dbReference>
<dbReference type="SMART" id="SM00445">
    <property type="entry name" value="LINK"/>
    <property type="match status" value="1"/>
</dbReference>
<dbReference type="PRINTS" id="PR01265">
    <property type="entry name" value="LINKMODULE"/>
</dbReference>
<dbReference type="GO" id="GO:0005540">
    <property type="term" value="F:hyaluronic acid binding"/>
    <property type="evidence" value="ECO:0007669"/>
    <property type="project" value="InterPro"/>
</dbReference>
<evidence type="ECO:0000256" key="5">
    <source>
        <dbReference type="ARBA" id="ARBA00023319"/>
    </source>
</evidence>
<comment type="subcellular location">
    <subcellularLocation>
        <location evidence="1">Secreted</location>
    </subcellularLocation>
</comment>